<dbReference type="AlphaFoldDB" id="A0A2U2N4P7"/>
<proteinExistence type="predicted"/>
<evidence type="ECO:0000313" key="1">
    <source>
        <dbReference type="EMBL" id="PWG64195.1"/>
    </source>
</evidence>
<keyword evidence="2" id="KW-1185">Reference proteome</keyword>
<sequence length="265" mass="30068">MSRRHPQWVYAGLSAAAAMNLEYSWSLLRDESIYVASSPENQSHRRSQTVPIFVASEENCVVRYLLGESMVAVRTTTPARTLVDCALRYPFRLVLGMFDSAFRMKLTDADSVVDECDRIRADCGSVFRLLRYTDARSENGGESLCRATLIDAGFAVPELQREFVDPENSWNVRRVDFVWHTADGRTIVLEYDGMRKYVDPVMTKRRDIQQVVSAEKSRDDMLLRAGVSAVVHATYDDVVTHGSLWSKLIRAGVPRTDAIPFYELK</sequence>
<reference evidence="1 2" key="1">
    <citation type="journal article" date="2018" name="Int. J. Syst. Evol. Microbiol.">
        <title>Bifidobacterium callitrichidarum sp. nov. from the faeces of the emperor tamarin (Saguinus imperator).</title>
        <authorList>
            <person name="Modesto M."/>
            <person name="Michelini S."/>
            <person name="Sansosti M.C."/>
            <person name="De Filippo C."/>
            <person name="Cavalieri D."/>
            <person name="Qvirist L."/>
            <person name="Andlid T."/>
            <person name="Spiezio C."/>
            <person name="Sandri C."/>
            <person name="Pascarelli S."/>
            <person name="Sgorbati B."/>
            <person name="Mattarelli P."/>
        </authorList>
    </citation>
    <scope>NUCLEOTIDE SEQUENCE [LARGE SCALE GENOMIC DNA]</scope>
    <source>
        <strain evidence="1 2">TRI 5</strain>
    </source>
</reference>
<dbReference type="Proteomes" id="UP000245876">
    <property type="component" value="Unassembled WGS sequence"/>
</dbReference>
<dbReference type="OrthoDB" id="3172126at2"/>
<evidence type="ECO:0000313" key="2">
    <source>
        <dbReference type="Proteomes" id="UP000245876"/>
    </source>
</evidence>
<organism evidence="1 2">
    <name type="scientific">Bifidobacterium callitrichidarum</name>
    <dbReference type="NCBI Taxonomy" id="2052941"/>
    <lineage>
        <taxon>Bacteria</taxon>
        <taxon>Bacillati</taxon>
        <taxon>Actinomycetota</taxon>
        <taxon>Actinomycetes</taxon>
        <taxon>Bifidobacteriales</taxon>
        <taxon>Bifidobacteriaceae</taxon>
        <taxon>Bifidobacterium</taxon>
    </lineage>
</organism>
<accession>A0A2U2N4P7</accession>
<comment type="caution">
    <text evidence="1">The sequence shown here is derived from an EMBL/GenBank/DDBJ whole genome shotgun (WGS) entry which is preliminary data.</text>
</comment>
<dbReference type="EMBL" id="QFFM01000020">
    <property type="protein sequence ID" value="PWG64195.1"/>
    <property type="molecule type" value="Genomic_DNA"/>
</dbReference>
<protein>
    <submittedName>
        <fullName evidence="1">CTP synthase</fullName>
    </submittedName>
</protein>
<gene>
    <name evidence="1" type="ORF">DF196_09570</name>
</gene>
<name>A0A2U2N4P7_9BIFI</name>